<evidence type="ECO:0000256" key="1">
    <source>
        <dbReference type="ARBA" id="ARBA00022490"/>
    </source>
</evidence>
<evidence type="ECO:0000256" key="3">
    <source>
        <dbReference type="ARBA" id="ARBA00023315"/>
    </source>
</evidence>
<sequence>MSTHHGTRSDGRAVGIASIGSYVPPNVITNAELAGPAGVTEDWIVRKTGIHTRRRAGAEQATSDLAAEAARQALAKAGLRAADLSLVIVGTTTPDVLGPAVACQVADQLGCDTNTAAFDVHAACSGFLTGLATAEKFLLGSSGGTPGHALVIGADAYTRFLDPADRRTVVLWGDGAGAVVLGPAAEGRPRILATKLLSDGSIAGLATIPAGGSRRPATHETVDGRAHYVHMDGRSVSAALQEAVPGMLDDFLKENGVEKSEIAHVVMHQGNANLVAHLTGMLGLEQARAHLTAPVYGNTGSASIPVTLDQAVREDAVRPGDLVLMIAFGAGLTYAFTLLRW</sequence>
<dbReference type="EMBL" id="KX817190">
    <property type="protein sequence ID" value="AQW35033.1"/>
    <property type="molecule type" value="Genomic_DNA"/>
</dbReference>
<feature type="domain" description="Beta-ketoacyl-[acyl-carrier-protein] synthase III N-terminal" evidence="5">
    <location>
        <begin position="118"/>
        <end position="200"/>
    </location>
</feature>
<evidence type="ECO:0000259" key="5">
    <source>
        <dbReference type="Pfam" id="PF08545"/>
    </source>
</evidence>
<dbReference type="GO" id="GO:0044550">
    <property type="term" value="P:secondary metabolite biosynthetic process"/>
    <property type="evidence" value="ECO:0007669"/>
    <property type="project" value="TreeGrafter"/>
</dbReference>
<protein>
    <submittedName>
        <fullName evidence="6">Ketoacyl-ACP synthase III</fullName>
    </submittedName>
</protein>
<evidence type="ECO:0000259" key="4">
    <source>
        <dbReference type="Pfam" id="PF08541"/>
    </source>
</evidence>
<dbReference type="InterPro" id="IPR013751">
    <property type="entry name" value="ACP_syn_III_N"/>
</dbReference>
<name>A0A1S6QMK0_9ACTN</name>
<dbReference type="NCBIfam" id="NF006829">
    <property type="entry name" value="PRK09352.1"/>
    <property type="match status" value="1"/>
</dbReference>
<dbReference type="GO" id="GO:0006633">
    <property type="term" value="P:fatty acid biosynthetic process"/>
    <property type="evidence" value="ECO:0007669"/>
    <property type="project" value="InterPro"/>
</dbReference>
<dbReference type="Pfam" id="PF08545">
    <property type="entry name" value="ACP_syn_III"/>
    <property type="match status" value="1"/>
</dbReference>
<dbReference type="PANTHER" id="PTHR34069:SF2">
    <property type="entry name" value="BETA-KETOACYL-[ACYL-CARRIER-PROTEIN] SYNTHASE III"/>
    <property type="match status" value="1"/>
</dbReference>
<dbReference type="Pfam" id="PF08541">
    <property type="entry name" value="ACP_syn_III_C"/>
    <property type="match status" value="1"/>
</dbReference>
<dbReference type="GO" id="GO:0004315">
    <property type="term" value="F:3-oxoacyl-[acyl-carrier-protein] synthase activity"/>
    <property type="evidence" value="ECO:0007669"/>
    <property type="project" value="InterPro"/>
</dbReference>
<evidence type="ECO:0000313" key="6">
    <source>
        <dbReference type="EMBL" id="AQW35033.1"/>
    </source>
</evidence>
<reference evidence="6" key="1">
    <citation type="submission" date="2016-09" db="EMBL/GenBank/DDBJ databases">
        <authorList>
            <person name="Capua I."/>
            <person name="De Benedictis P."/>
            <person name="Joannis T."/>
            <person name="Lombin L.H."/>
            <person name="Cattoli G."/>
        </authorList>
    </citation>
    <scope>NUCLEOTIDE SEQUENCE</scope>
    <source>
        <strain evidence="6">Sgr29</strain>
    </source>
</reference>
<keyword evidence="1" id="KW-0963">Cytoplasm</keyword>
<proteinExistence type="predicted"/>
<dbReference type="CDD" id="cd00830">
    <property type="entry name" value="KAS_III"/>
    <property type="match status" value="1"/>
</dbReference>
<accession>A0A1S6QMK0</accession>
<dbReference type="InterPro" id="IPR013747">
    <property type="entry name" value="ACP_syn_III_C"/>
</dbReference>
<keyword evidence="3" id="KW-0012">Acyltransferase</keyword>
<keyword evidence="2" id="KW-0808">Transferase</keyword>
<dbReference type="SUPFAM" id="SSF53901">
    <property type="entry name" value="Thiolase-like"/>
    <property type="match status" value="1"/>
</dbReference>
<dbReference type="InterPro" id="IPR016039">
    <property type="entry name" value="Thiolase-like"/>
</dbReference>
<dbReference type="Gene3D" id="3.40.47.10">
    <property type="match status" value="1"/>
</dbReference>
<feature type="domain" description="Beta-ketoacyl-[acyl-carrier-protein] synthase III C-terminal" evidence="4">
    <location>
        <begin position="252"/>
        <end position="341"/>
    </location>
</feature>
<dbReference type="AlphaFoldDB" id="A0A1S6QMK0"/>
<organism evidence="6">
    <name type="scientific">Streptomyces griseoruber</name>
    <dbReference type="NCBI Taxonomy" id="1943"/>
    <lineage>
        <taxon>Bacteria</taxon>
        <taxon>Bacillati</taxon>
        <taxon>Actinomycetota</taxon>
        <taxon>Actinomycetes</taxon>
        <taxon>Kitasatosporales</taxon>
        <taxon>Streptomycetaceae</taxon>
        <taxon>Streptomyces</taxon>
    </lineage>
</organism>
<evidence type="ECO:0000256" key="2">
    <source>
        <dbReference type="ARBA" id="ARBA00022679"/>
    </source>
</evidence>
<dbReference type="PANTHER" id="PTHR34069">
    <property type="entry name" value="3-OXOACYL-[ACYL-CARRIER-PROTEIN] SYNTHASE 3"/>
    <property type="match status" value="1"/>
</dbReference>